<dbReference type="EMBL" id="JMCB01000004">
    <property type="protein sequence ID" value="KFE69354.1"/>
    <property type="molecule type" value="Genomic_DNA"/>
</dbReference>
<feature type="domain" description="Fatty acid desaturase" evidence="3">
    <location>
        <begin position="40"/>
        <end position="272"/>
    </location>
</feature>
<evidence type="ECO:0000256" key="1">
    <source>
        <dbReference type="SAM" id="MobiDB-lite"/>
    </source>
</evidence>
<name>A0A085WNU1_9BACT</name>
<dbReference type="InterPro" id="IPR012171">
    <property type="entry name" value="Fatty_acid_desaturase"/>
</dbReference>
<feature type="transmembrane region" description="Helical" evidence="2">
    <location>
        <begin position="12"/>
        <end position="35"/>
    </location>
</feature>
<dbReference type="InterPro" id="IPR005804">
    <property type="entry name" value="FA_desaturase_dom"/>
</dbReference>
<dbReference type="RefSeq" id="WP_044186512.1">
    <property type="nucleotide sequence ID" value="NZ_JMCB01000004.1"/>
</dbReference>
<evidence type="ECO:0000259" key="3">
    <source>
        <dbReference type="Pfam" id="PF00487"/>
    </source>
</evidence>
<keyword evidence="2" id="KW-1133">Transmembrane helix</keyword>
<feature type="compositionally biased region" description="Basic and acidic residues" evidence="1">
    <location>
        <begin position="301"/>
        <end position="311"/>
    </location>
</feature>
<keyword evidence="2" id="KW-0472">Membrane</keyword>
<dbReference type="OrthoDB" id="5464927at2"/>
<evidence type="ECO:0000313" key="5">
    <source>
        <dbReference type="Proteomes" id="UP000028725"/>
    </source>
</evidence>
<comment type="caution">
    <text evidence="4">The sequence shown here is derived from an EMBL/GenBank/DDBJ whole genome shotgun (WGS) entry which is preliminary data.</text>
</comment>
<protein>
    <submittedName>
        <fullName evidence="4">Fatty acid desaturase</fullName>
    </submittedName>
</protein>
<dbReference type="Proteomes" id="UP000028725">
    <property type="component" value="Unassembled WGS sequence"/>
</dbReference>
<dbReference type="GO" id="GO:0016020">
    <property type="term" value="C:membrane"/>
    <property type="evidence" value="ECO:0007669"/>
    <property type="project" value="TreeGrafter"/>
</dbReference>
<proteinExistence type="predicted"/>
<feature type="region of interest" description="Disordered" evidence="1">
    <location>
        <begin position="291"/>
        <end position="311"/>
    </location>
</feature>
<accession>A0A085WNU1</accession>
<feature type="transmembrane region" description="Helical" evidence="2">
    <location>
        <begin position="126"/>
        <end position="150"/>
    </location>
</feature>
<dbReference type="STRING" id="394096.DB31_6329"/>
<feature type="transmembrane region" description="Helical" evidence="2">
    <location>
        <begin position="74"/>
        <end position="96"/>
    </location>
</feature>
<keyword evidence="2" id="KW-0812">Transmembrane</keyword>
<gene>
    <name evidence="4" type="ORF">DB31_6329</name>
</gene>
<sequence>MSSAPRDFRSIPYRLNTFLTLSVFLALVGLLLLGARVESGWALGLCVGAYALLFQTQFALMHEASHLKLHPNPVWNRWLGVLCGLLFPMSASMLSITHWSHHLKNRSDQEMFDLYYPHHSRVGRTIAWYLMLVGFWYWVIPPFLLLLLVAPGVFRRMSEKLHIAEAIFRHPEISIGRIRAELLLCAVAITGASVLSGLSLGRLGLFYVAAGALWSGVNYLEHSYAPRDVIKGAFNLEAPWPYGWLNLHRELDYNHHAYPDVSWLHLPALSPPGEQRRSYILHYLRQWTTGPMPAQEPGPEPLKDIPRQYPS</sequence>
<dbReference type="CDD" id="cd01060">
    <property type="entry name" value="Membrane-FADS-like"/>
    <property type="match status" value="1"/>
</dbReference>
<feature type="transmembrane region" description="Helical" evidence="2">
    <location>
        <begin position="41"/>
        <end position="62"/>
    </location>
</feature>
<dbReference type="PANTHER" id="PTHR19353">
    <property type="entry name" value="FATTY ACID DESATURASE 2"/>
    <property type="match status" value="1"/>
</dbReference>
<dbReference type="Pfam" id="PF00487">
    <property type="entry name" value="FA_desaturase"/>
    <property type="match status" value="1"/>
</dbReference>
<evidence type="ECO:0000313" key="4">
    <source>
        <dbReference type="EMBL" id="KFE69354.1"/>
    </source>
</evidence>
<dbReference type="PANTHER" id="PTHR19353:SF19">
    <property type="entry name" value="DELTA(5) FATTY ACID DESATURASE C-RELATED"/>
    <property type="match status" value="1"/>
</dbReference>
<feature type="transmembrane region" description="Helical" evidence="2">
    <location>
        <begin position="178"/>
        <end position="198"/>
    </location>
</feature>
<reference evidence="4 5" key="1">
    <citation type="submission" date="2014-04" db="EMBL/GenBank/DDBJ databases">
        <title>Genome assembly of Hyalangium minutum DSM 14724.</title>
        <authorList>
            <person name="Sharma G."/>
            <person name="Subramanian S."/>
        </authorList>
    </citation>
    <scope>NUCLEOTIDE SEQUENCE [LARGE SCALE GENOMIC DNA]</scope>
    <source>
        <strain evidence="4 5">DSM 14724</strain>
    </source>
</reference>
<organism evidence="4 5">
    <name type="scientific">Hyalangium minutum</name>
    <dbReference type="NCBI Taxonomy" id="394096"/>
    <lineage>
        <taxon>Bacteria</taxon>
        <taxon>Pseudomonadati</taxon>
        <taxon>Myxococcota</taxon>
        <taxon>Myxococcia</taxon>
        <taxon>Myxococcales</taxon>
        <taxon>Cystobacterineae</taxon>
        <taxon>Archangiaceae</taxon>
        <taxon>Hyalangium</taxon>
    </lineage>
</organism>
<dbReference type="GO" id="GO:0016717">
    <property type="term" value="F:oxidoreductase activity, acting on paired donors, with oxidation of a pair of donors resulting in the reduction of molecular oxygen to two molecules of water"/>
    <property type="evidence" value="ECO:0007669"/>
    <property type="project" value="TreeGrafter"/>
</dbReference>
<keyword evidence="5" id="KW-1185">Reference proteome</keyword>
<evidence type="ECO:0000256" key="2">
    <source>
        <dbReference type="SAM" id="Phobius"/>
    </source>
</evidence>
<dbReference type="GO" id="GO:0008610">
    <property type="term" value="P:lipid biosynthetic process"/>
    <property type="evidence" value="ECO:0007669"/>
    <property type="project" value="UniProtKB-ARBA"/>
</dbReference>
<dbReference type="AlphaFoldDB" id="A0A085WNU1"/>